<sequence length="266" mass="29271">MPPSHLQPRLEESAIAGVSRRQLAAAWVMHVALAPGAWASPVTVKVATGEWPPFMSEALPEQGFVLQIVREAFAQEGIQVEFAFFPWARAMLQVEAGTSVASAAWYVTAERAQKFHFSAPLFVEQQVLFHRRSEPLAWKTLDDLKGKRIGATTGYVYGEAFQEAEKTGRLTVDRAPSDDKNLRKLLLGRVDAVAMSLAVGLDLLRRVIPAQEAATLTYFPRPLNAGPLHLVFAKSAKGLEWQQLFDRGLAKLQKSGRLNAIIAATL</sequence>
<dbReference type="Proteomes" id="UP000620139">
    <property type="component" value="Unassembled WGS sequence"/>
</dbReference>
<accession>A0A931IXJ4</accession>
<evidence type="ECO:0000259" key="2">
    <source>
        <dbReference type="SMART" id="SM00062"/>
    </source>
</evidence>
<dbReference type="Gene3D" id="3.40.190.10">
    <property type="entry name" value="Periplasmic binding protein-like II"/>
    <property type="match status" value="2"/>
</dbReference>
<dbReference type="SMART" id="SM00062">
    <property type="entry name" value="PBPb"/>
    <property type="match status" value="1"/>
</dbReference>
<comment type="caution">
    <text evidence="3">The sequence shown here is derived from an EMBL/GenBank/DDBJ whole genome shotgun (WGS) entry which is preliminary data.</text>
</comment>
<name>A0A931IXJ4_9BURK</name>
<reference evidence="3" key="1">
    <citation type="submission" date="2020-12" db="EMBL/GenBank/DDBJ databases">
        <title>The genome sequence of Inhella sp. 4Y17.</title>
        <authorList>
            <person name="Liu Y."/>
        </authorList>
    </citation>
    <scope>NUCLEOTIDE SEQUENCE</scope>
    <source>
        <strain evidence="3">4Y10</strain>
    </source>
</reference>
<evidence type="ECO:0000313" key="3">
    <source>
        <dbReference type="EMBL" id="MBH9552855.1"/>
    </source>
</evidence>
<dbReference type="AlphaFoldDB" id="A0A931IXJ4"/>
<evidence type="ECO:0000313" key="4">
    <source>
        <dbReference type="Proteomes" id="UP000620139"/>
    </source>
</evidence>
<dbReference type="EMBL" id="JAEDAL010000003">
    <property type="protein sequence ID" value="MBH9552855.1"/>
    <property type="molecule type" value="Genomic_DNA"/>
</dbReference>
<evidence type="ECO:0000256" key="1">
    <source>
        <dbReference type="ARBA" id="ARBA00022729"/>
    </source>
</evidence>
<keyword evidence="4" id="KW-1185">Reference proteome</keyword>
<keyword evidence="1" id="KW-0732">Signal</keyword>
<dbReference type="InterPro" id="IPR001638">
    <property type="entry name" value="Solute-binding_3/MltF_N"/>
</dbReference>
<organism evidence="3 4">
    <name type="scientific">Inhella gelatinilytica</name>
    <dbReference type="NCBI Taxonomy" id="2795030"/>
    <lineage>
        <taxon>Bacteria</taxon>
        <taxon>Pseudomonadati</taxon>
        <taxon>Pseudomonadota</taxon>
        <taxon>Betaproteobacteria</taxon>
        <taxon>Burkholderiales</taxon>
        <taxon>Sphaerotilaceae</taxon>
        <taxon>Inhella</taxon>
    </lineage>
</organism>
<protein>
    <submittedName>
        <fullName evidence="3">Amino acid ABC transporter substrate-binding protein</fullName>
    </submittedName>
</protein>
<dbReference type="SUPFAM" id="SSF53850">
    <property type="entry name" value="Periplasmic binding protein-like II"/>
    <property type="match status" value="1"/>
</dbReference>
<feature type="domain" description="Solute-binding protein family 3/N-terminal" evidence="2">
    <location>
        <begin position="43"/>
        <end position="266"/>
    </location>
</feature>
<gene>
    <name evidence="3" type="ORF">I7X43_08305</name>
</gene>
<dbReference type="PANTHER" id="PTHR35936">
    <property type="entry name" value="MEMBRANE-BOUND LYTIC MUREIN TRANSGLYCOSYLASE F"/>
    <property type="match status" value="1"/>
</dbReference>
<dbReference type="PANTHER" id="PTHR35936:SF25">
    <property type="entry name" value="ABC TRANSPORTER SUBSTRATE-BINDING PROTEIN"/>
    <property type="match status" value="1"/>
</dbReference>
<dbReference type="Pfam" id="PF00497">
    <property type="entry name" value="SBP_bac_3"/>
    <property type="match status" value="1"/>
</dbReference>
<proteinExistence type="predicted"/>
<dbReference type="RefSeq" id="WP_198100472.1">
    <property type="nucleotide sequence ID" value="NZ_JAEDAL010000003.1"/>
</dbReference>